<sequence>MTRDSYDVIVLGVGGMGSSAVYHLAKRGVDVLGIEQYDVPHGRGSSHGDTRIFRLTQPEHPSYVPLAERARTLWRDLEAESGERLLTETGSVRAGPADAAHVSAAVESCAANDVPHEILSGEVLRKRFPGYELPDDYRCVYQPNGGFLACERAISTHVNLAHEHGGTVHARERVLEWTPRERGVEVRTDRGTYEADHLVVTAGAWAGKRTPLLEDALSPQRRVMLWLQPREPAKFTPETFPVFNVDVPEGEFYGFPVADRPGFKFGYTPSEPDAIDPDDWNDEPTLEDENRLRRLPENHFPAASGPTLRLATCIVTRSLDGHFYLDTHPEYPHVSIAAGFTGHGFKFASVVGEVLADFATDGNTDNPIGVHRFGSRLQESSVTHD</sequence>
<dbReference type="OrthoDB" id="300965at2157"/>
<protein>
    <submittedName>
        <fullName evidence="6">Sarcosine oxidase</fullName>
    </submittedName>
</protein>
<keyword evidence="7" id="KW-1185">Reference proteome</keyword>
<dbReference type="PANTHER" id="PTHR10961:SF7">
    <property type="entry name" value="FAD DEPENDENT OXIDOREDUCTASE DOMAIN-CONTAINING PROTEIN"/>
    <property type="match status" value="1"/>
</dbReference>
<dbReference type="Pfam" id="PF01266">
    <property type="entry name" value="DAO"/>
    <property type="match status" value="1"/>
</dbReference>
<dbReference type="GO" id="GO:0008115">
    <property type="term" value="F:sarcosine oxidase activity"/>
    <property type="evidence" value="ECO:0007669"/>
    <property type="project" value="TreeGrafter"/>
</dbReference>
<dbReference type="EMBL" id="FNFE01000005">
    <property type="protein sequence ID" value="SDK62104.1"/>
    <property type="molecule type" value="Genomic_DNA"/>
</dbReference>
<evidence type="ECO:0000256" key="1">
    <source>
        <dbReference type="ARBA" id="ARBA00001974"/>
    </source>
</evidence>
<evidence type="ECO:0000256" key="2">
    <source>
        <dbReference type="ARBA" id="ARBA00022630"/>
    </source>
</evidence>
<keyword evidence="3" id="KW-0274">FAD</keyword>
<evidence type="ECO:0000256" key="3">
    <source>
        <dbReference type="ARBA" id="ARBA00022827"/>
    </source>
</evidence>
<dbReference type="PANTHER" id="PTHR10961">
    <property type="entry name" value="PEROXISOMAL SARCOSINE OXIDASE"/>
    <property type="match status" value="1"/>
</dbReference>
<dbReference type="NCBIfam" id="NF008425">
    <property type="entry name" value="PRK11259.1"/>
    <property type="match status" value="1"/>
</dbReference>
<name>A0A1G9DE85_9EURY</name>
<evidence type="ECO:0000313" key="7">
    <source>
        <dbReference type="Proteomes" id="UP000198882"/>
    </source>
</evidence>
<keyword evidence="2" id="KW-0285">Flavoprotein</keyword>
<dbReference type="Gene3D" id="3.50.50.60">
    <property type="entry name" value="FAD/NAD(P)-binding domain"/>
    <property type="match status" value="1"/>
</dbReference>
<evidence type="ECO:0000256" key="4">
    <source>
        <dbReference type="ARBA" id="ARBA00023002"/>
    </source>
</evidence>
<dbReference type="InterPro" id="IPR045170">
    <property type="entry name" value="MTOX"/>
</dbReference>
<dbReference type="STRING" id="1095776.SAMN04515672_3548"/>
<dbReference type="SUPFAM" id="SSF54373">
    <property type="entry name" value="FAD-linked reductases, C-terminal domain"/>
    <property type="match status" value="1"/>
</dbReference>
<dbReference type="SUPFAM" id="SSF51905">
    <property type="entry name" value="FAD/NAD(P)-binding domain"/>
    <property type="match status" value="1"/>
</dbReference>
<accession>A0A1G9DE85</accession>
<dbReference type="RefSeq" id="WP_090310073.1">
    <property type="nucleotide sequence ID" value="NZ_FNFE01000005.1"/>
</dbReference>
<evidence type="ECO:0000259" key="5">
    <source>
        <dbReference type="Pfam" id="PF01266"/>
    </source>
</evidence>
<dbReference type="Gene3D" id="3.30.9.10">
    <property type="entry name" value="D-Amino Acid Oxidase, subunit A, domain 2"/>
    <property type="match status" value="1"/>
</dbReference>
<dbReference type="InterPro" id="IPR006076">
    <property type="entry name" value="FAD-dep_OxRdtase"/>
</dbReference>
<dbReference type="AlphaFoldDB" id="A0A1G9DE85"/>
<comment type="cofactor">
    <cofactor evidence="1">
        <name>FAD</name>
        <dbReference type="ChEBI" id="CHEBI:57692"/>
    </cofactor>
</comment>
<evidence type="ECO:0000313" key="6">
    <source>
        <dbReference type="EMBL" id="SDK62104.1"/>
    </source>
</evidence>
<organism evidence="6 7">
    <name type="scientific">Natronorubrum texcoconense</name>
    <dbReference type="NCBI Taxonomy" id="1095776"/>
    <lineage>
        <taxon>Archaea</taxon>
        <taxon>Methanobacteriati</taxon>
        <taxon>Methanobacteriota</taxon>
        <taxon>Stenosarchaea group</taxon>
        <taxon>Halobacteria</taxon>
        <taxon>Halobacteriales</taxon>
        <taxon>Natrialbaceae</taxon>
        <taxon>Natronorubrum</taxon>
    </lineage>
</organism>
<dbReference type="InterPro" id="IPR036188">
    <property type="entry name" value="FAD/NAD-bd_sf"/>
</dbReference>
<reference evidence="7" key="1">
    <citation type="submission" date="2016-10" db="EMBL/GenBank/DDBJ databases">
        <authorList>
            <person name="Varghese N."/>
            <person name="Submissions S."/>
        </authorList>
    </citation>
    <scope>NUCLEOTIDE SEQUENCE [LARGE SCALE GENOMIC DNA]</scope>
    <source>
        <strain evidence="7">B4,CECT 8067,JCM 17497</strain>
    </source>
</reference>
<gene>
    <name evidence="6" type="ORF">SAMN04515672_3548</name>
</gene>
<keyword evidence="4" id="KW-0560">Oxidoreductase</keyword>
<proteinExistence type="predicted"/>
<dbReference type="Proteomes" id="UP000198882">
    <property type="component" value="Unassembled WGS sequence"/>
</dbReference>
<feature type="domain" description="FAD dependent oxidoreductase" evidence="5">
    <location>
        <begin position="7"/>
        <end position="357"/>
    </location>
</feature>
<dbReference type="GO" id="GO:0050660">
    <property type="term" value="F:flavin adenine dinucleotide binding"/>
    <property type="evidence" value="ECO:0007669"/>
    <property type="project" value="InterPro"/>
</dbReference>